<dbReference type="RefSeq" id="WP_094396889.1">
    <property type="nucleotide sequence ID" value="NZ_CP016893.1"/>
</dbReference>
<dbReference type="Pfam" id="PF15632">
    <property type="entry name" value="ATPgrasp_Ter"/>
    <property type="match status" value="1"/>
</dbReference>
<feature type="domain" description="ATP-grasp" evidence="2">
    <location>
        <begin position="102"/>
        <end position="287"/>
    </location>
</feature>
<dbReference type="SUPFAM" id="SSF56059">
    <property type="entry name" value="Glutathione synthetase ATP-binding domain-like"/>
    <property type="match status" value="1"/>
</dbReference>
<protein>
    <submittedName>
        <fullName evidence="3">Carbamoylphosphate synthase large subunit short form</fullName>
    </submittedName>
</protein>
<reference evidence="3 4" key="1">
    <citation type="submission" date="2016-08" db="EMBL/GenBank/DDBJ databases">
        <title>A novel genetic cassette of butanologenic Thermoanaerobacterium thermosaccharolyticum that directly convert cellulose to butanol.</title>
        <authorList>
            <person name="Li T."/>
            <person name="He J."/>
        </authorList>
    </citation>
    <scope>NUCLEOTIDE SEQUENCE [LARGE SCALE GENOMIC DNA]</scope>
    <source>
        <strain evidence="3 4">TG57</strain>
    </source>
</reference>
<proteinExistence type="predicted"/>
<sequence length="430" mass="49896">MKKRVLVYPCGTEIGLEIYRSVKNSIHFELIGGSSTYDHGRFVYKHHIDNLPFITDDSKLEEIIKFNELIKKYNIDFIYPAMDGVLYKFAEYRDYLDCTLIAPKFETAIITRSKSKTYNLLKDYIEVPKMYDFNDPHLIYPLFVKPDVGQGSKYTRLLRSPKDLEFYIQGNETKGMLLLEYLPGPEYTVDCFTNNEGKLIYVGGRSRKRIRDGISVNTIEEKNDELKKIAEIINSKIQQKGGWFFQVKKNLNGDFSLLEVASRIAGTSSFTRNLGVNLPLLTLHLFNGNDIDSVIVNNYNLELDRALYNKFNNDIKYSRVYIDYDDTLMVNGKVNTQIIAFLYQCVNEDIPITLITKHEGDLEEELKKHKLVSLFDDIIHIRADDEKYKHIKEKDSIFIDDSYGERLKVKSKLGINVFDGHMIECLLKDI</sequence>
<name>A0A223HWJ8_THETR</name>
<dbReference type="InterPro" id="IPR011761">
    <property type="entry name" value="ATP-grasp"/>
</dbReference>
<evidence type="ECO:0000259" key="2">
    <source>
        <dbReference type="PROSITE" id="PS50975"/>
    </source>
</evidence>
<dbReference type="PROSITE" id="PS50975">
    <property type="entry name" value="ATP_GRASP"/>
    <property type="match status" value="1"/>
</dbReference>
<dbReference type="Gene3D" id="3.30.470.20">
    <property type="entry name" value="ATP-grasp fold, B domain"/>
    <property type="match status" value="1"/>
</dbReference>
<evidence type="ECO:0000313" key="4">
    <source>
        <dbReference type="Proteomes" id="UP000214975"/>
    </source>
</evidence>
<accession>A0A223HWJ8</accession>
<gene>
    <name evidence="3" type="ORF">Thert_00684</name>
</gene>
<dbReference type="Proteomes" id="UP000214975">
    <property type="component" value="Chromosome"/>
</dbReference>
<keyword evidence="1" id="KW-0067">ATP-binding</keyword>
<dbReference type="GO" id="GO:0046872">
    <property type="term" value="F:metal ion binding"/>
    <property type="evidence" value="ECO:0007669"/>
    <property type="project" value="InterPro"/>
</dbReference>
<keyword evidence="1" id="KW-0547">Nucleotide-binding</keyword>
<dbReference type="GO" id="GO:0005524">
    <property type="term" value="F:ATP binding"/>
    <property type="evidence" value="ECO:0007669"/>
    <property type="project" value="UniProtKB-UniRule"/>
</dbReference>
<evidence type="ECO:0000313" key="3">
    <source>
        <dbReference type="EMBL" id="AST56849.1"/>
    </source>
</evidence>
<dbReference type="Gene3D" id="3.40.50.20">
    <property type="match status" value="1"/>
</dbReference>
<organism evidence="3 4">
    <name type="scientific">Thermoanaerobacterium thermosaccharolyticum</name>
    <name type="common">Clostridium thermosaccharolyticum</name>
    <dbReference type="NCBI Taxonomy" id="1517"/>
    <lineage>
        <taxon>Bacteria</taxon>
        <taxon>Bacillati</taxon>
        <taxon>Bacillota</taxon>
        <taxon>Clostridia</taxon>
        <taxon>Thermoanaerobacterales</taxon>
        <taxon>Thermoanaerobacteraceae</taxon>
        <taxon>Thermoanaerobacterium</taxon>
    </lineage>
</organism>
<evidence type="ECO:0000256" key="1">
    <source>
        <dbReference type="PROSITE-ProRule" id="PRU00409"/>
    </source>
</evidence>
<dbReference type="EMBL" id="CP016893">
    <property type="protein sequence ID" value="AST56849.1"/>
    <property type="molecule type" value="Genomic_DNA"/>
</dbReference>
<dbReference type="AlphaFoldDB" id="A0A223HWJ8"/>